<dbReference type="EMBL" id="BLLF01001281">
    <property type="protein sequence ID" value="GFH18310.1"/>
    <property type="molecule type" value="Genomic_DNA"/>
</dbReference>
<evidence type="ECO:0000256" key="1">
    <source>
        <dbReference type="SAM" id="MobiDB-lite"/>
    </source>
</evidence>
<feature type="non-terminal residue" evidence="3">
    <location>
        <position position="89"/>
    </location>
</feature>
<dbReference type="PANTHER" id="PTHR21196:SF1">
    <property type="entry name" value="U7 SNRNA-ASSOCIATED SM-LIKE PROTEIN LSM10"/>
    <property type="match status" value="1"/>
</dbReference>
<accession>A0A699ZA71</accession>
<protein>
    <submittedName>
        <fullName evidence="3">U7 snRNA-associated Sm-like protein LSm10</fullName>
    </submittedName>
</protein>
<organism evidence="3 4">
    <name type="scientific">Haematococcus lacustris</name>
    <name type="common">Green alga</name>
    <name type="synonym">Haematococcus pluvialis</name>
    <dbReference type="NCBI Taxonomy" id="44745"/>
    <lineage>
        <taxon>Eukaryota</taxon>
        <taxon>Viridiplantae</taxon>
        <taxon>Chlorophyta</taxon>
        <taxon>core chlorophytes</taxon>
        <taxon>Chlorophyceae</taxon>
        <taxon>CS clade</taxon>
        <taxon>Chlamydomonadales</taxon>
        <taxon>Haematococcaceae</taxon>
        <taxon>Haematococcus</taxon>
    </lineage>
</organism>
<proteinExistence type="predicted"/>
<dbReference type="Pfam" id="PF01423">
    <property type="entry name" value="LSM"/>
    <property type="match status" value="1"/>
</dbReference>
<dbReference type="AlphaFoldDB" id="A0A699ZA71"/>
<dbReference type="Proteomes" id="UP000485058">
    <property type="component" value="Unassembled WGS sequence"/>
</dbReference>
<comment type="caution">
    <text evidence="3">The sequence shown here is derived from an EMBL/GenBank/DDBJ whole genome shotgun (WGS) entry which is preliminary data.</text>
</comment>
<evidence type="ECO:0000259" key="2">
    <source>
        <dbReference type="Pfam" id="PF01423"/>
    </source>
</evidence>
<evidence type="ECO:0000313" key="3">
    <source>
        <dbReference type="EMBL" id="GFH18310.1"/>
    </source>
</evidence>
<feature type="non-terminal residue" evidence="3">
    <location>
        <position position="1"/>
    </location>
</feature>
<dbReference type="InterPro" id="IPR010920">
    <property type="entry name" value="LSM_dom_sf"/>
</dbReference>
<keyword evidence="4" id="KW-1185">Reference proteome</keyword>
<dbReference type="GO" id="GO:0006398">
    <property type="term" value="P:mRNA 3'-end processing by stem-loop binding and cleavage"/>
    <property type="evidence" value="ECO:0007669"/>
    <property type="project" value="TreeGrafter"/>
</dbReference>
<name>A0A699ZA71_HAELA</name>
<dbReference type="Gene3D" id="2.30.30.100">
    <property type="match status" value="1"/>
</dbReference>
<reference evidence="3 4" key="1">
    <citation type="submission" date="2020-02" db="EMBL/GenBank/DDBJ databases">
        <title>Draft genome sequence of Haematococcus lacustris strain NIES-144.</title>
        <authorList>
            <person name="Morimoto D."/>
            <person name="Nakagawa S."/>
            <person name="Yoshida T."/>
            <person name="Sawayama S."/>
        </authorList>
    </citation>
    <scope>NUCLEOTIDE SEQUENCE [LARGE SCALE GENOMIC DNA]</scope>
    <source>
        <strain evidence="3 4">NIES-144</strain>
    </source>
</reference>
<feature type="compositionally biased region" description="Basic residues" evidence="1">
    <location>
        <begin position="21"/>
        <end position="30"/>
    </location>
</feature>
<dbReference type="GO" id="GO:0071209">
    <property type="term" value="F:U7 snRNA binding"/>
    <property type="evidence" value="ECO:0007669"/>
    <property type="project" value="TreeGrafter"/>
</dbReference>
<sequence>MQEDDTLGGGGSGALVGDNPRRRRRTAQRRPGREERSLACLIQALEGRRVVVELRSDIIIRGLLDEADEFLNLSMTDATTQNVAVSSLC</sequence>
<evidence type="ECO:0000313" key="4">
    <source>
        <dbReference type="Proteomes" id="UP000485058"/>
    </source>
</evidence>
<feature type="region of interest" description="Disordered" evidence="1">
    <location>
        <begin position="1"/>
        <end position="35"/>
    </location>
</feature>
<dbReference type="PANTHER" id="PTHR21196">
    <property type="entry name" value="U7 SNRNA-ASSOCIATED SM-LIKE PROTEIN LSM10"/>
    <property type="match status" value="1"/>
</dbReference>
<gene>
    <name evidence="3" type="ORF">HaLaN_15085</name>
</gene>
<dbReference type="InterPro" id="IPR001163">
    <property type="entry name" value="Sm_dom_euk/arc"/>
</dbReference>
<dbReference type="SUPFAM" id="SSF50182">
    <property type="entry name" value="Sm-like ribonucleoproteins"/>
    <property type="match status" value="1"/>
</dbReference>
<dbReference type="InterPro" id="IPR052840">
    <property type="entry name" value="U7_snRNA_Sm-like"/>
</dbReference>
<dbReference type="GO" id="GO:0071254">
    <property type="term" value="C:cytoplasmic U snRNP body"/>
    <property type="evidence" value="ECO:0007669"/>
    <property type="project" value="TreeGrafter"/>
</dbReference>
<dbReference type="GO" id="GO:0016604">
    <property type="term" value="C:nuclear body"/>
    <property type="evidence" value="ECO:0007669"/>
    <property type="project" value="TreeGrafter"/>
</dbReference>
<feature type="domain" description="Sm" evidence="2">
    <location>
        <begin position="42"/>
        <end position="80"/>
    </location>
</feature>
<dbReference type="GO" id="GO:0071208">
    <property type="term" value="F:histone pre-mRNA DCP binding"/>
    <property type="evidence" value="ECO:0007669"/>
    <property type="project" value="TreeGrafter"/>
</dbReference>